<accession>L0RD45</accession>
<organism evidence="1 2">
    <name type="scientific">Maridesulfovibrio hydrothermalis AM13 = DSM 14728</name>
    <dbReference type="NCBI Taxonomy" id="1121451"/>
    <lineage>
        <taxon>Bacteria</taxon>
        <taxon>Pseudomonadati</taxon>
        <taxon>Thermodesulfobacteriota</taxon>
        <taxon>Desulfovibrionia</taxon>
        <taxon>Desulfovibrionales</taxon>
        <taxon>Desulfovibrionaceae</taxon>
        <taxon>Maridesulfovibrio</taxon>
    </lineage>
</organism>
<dbReference type="HOGENOM" id="CLU_3403169_0_0_7"/>
<evidence type="ECO:0000313" key="1">
    <source>
        <dbReference type="EMBL" id="CCO24147.1"/>
    </source>
</evidence>
<dbReference type="AlphaFoldDB" id="L0RD45"/>
<reference evidence="1 2" key="1">
    <citation type="submission" date="2012-10" db="EMBL/GenBank/DDBJ databases">
        <authorList>
            <person name="Genoscope - CEA"/>
        </authorList>
    </citation>
    <scope>NUCLEOTIDE SEQUENCE [LARGE SCALE GENOMIC DNA]</scope>
    <source>
        <strain evidence="2">AM13 / DSM 14728</strain>
    </source>
</reference>
<dbReference type="Proteomes" id="UP000010808">
    <property type="component" value="Chromosome"/>
</dbReference>
<dbReference type="KEGG" id="dhy:DESAM_21874"/>
<evidence type="ECO:0000313" key="2">
    <source>
        <dbReference type="Proteomes" id="UP000010808"/>
    </source>
</evidence>
<dbReference type="EMBL" id="FO203522">
    <property type="protein sequence ID" value="CCO24147.1"/>
    <property type="molecule type" value="Genomic_DNA"/>
</dbReference>
<name>L0RD45_9BACT</name>
<keyword evidence="2" id="KW-1185">Reference proteome</keyword>
<sequence>MSLAATLNAAPSPINVPNREYKIIKIKSVC</sequence>
<protein>
    <submittedName>
        <fullName evidence="1">Uncharacterized protein</fullName>
    </submittedName>
</protein>
<gene>
    <name evidence="1" type="ORF">DESAM_21874</name>
</gene>
<proteinExistence type="predicted"/>